<dbReference type="InterPro" id="IPR023631">
    <property type="entry name" value="Amidase_dom"/>
</dbReference>
<dbReference type="GO" id="GO:0016740">
    <property type="term" value="F:transferase activity"/>
    <property type="evidence" value="ECO:0007669"/>
    <property type="project" value="UniProtKB-KW"/>
</dbReference>
<dbReference type="HAMAP" id="MF_00120">
    <property type="entry name" value="GatA"/>
    <property type="match status" value="1"/>
</dbReference>
<evidence type="ECO:0000256" key="2">
    <source>
        <dbReference type="ARBA" id="ARBA00022741"/>
    </source>
</evidence>
<keyword evidence="3 5" id="KW-0067">ATP-binding</keyword>
<comment type="subunit">
    <text evidence="5">Heterotrimer of A, B and C subunits.</text>
</comment>
<dbReference type="GO" id="GO:0005524">
    <property type="term" value="F:ATP binding"/>
    <property type="evidence" value="ECO:0007669"/>
    <property type="project" value="UniProtKB-KW"/>
</dbReference>
<evidence type="ECO:0000259" key="6">
    <source>
        <dbReference type="Pfam" id="PF01425"/>
    </source>
</evidence>
<evidence type="ECO:0000313" key="8">
    <source>
        <dbReference type="Proteomes" id="UP000233414"/>
    </source>
</evidence>
<feature type="active site" description="Charge relay system" evidence="5">
    <location>
        <position position="79"/>
    </location>
</feature>
<dbReference type="InterPro" id="IPR036928">
    <property type="entry name" value="AS_sf"/>
</dbReference>
<reference evidence="7 8" key="1">
    <citation type="journal article" date="2017" name="ISME J.">
        <title>Potential for microbial H2 and metal transformations associated with novel bacteria and archaea in deep terrestrial subsurface sediments.</title>
        <authorList>
            <person name="Hernsdorf A.W."/>
            <person name="Amano Y."/>
            <person name="Miyakawa K."/>
            <person name="Ise K."/>
            <person name="Suzuki Y."/>
            <person name="Anantharaman K."/>
            <person name="Probst A."/>
            <person name="Burstein D."/>
            <person name="Thomas B.C."/>
            <person name="Banfield J.F."/>
        </authorList>
    </citation>
    <scope>NUCLEOTIDE SEQUENCE [LARGE SCALE GENOMIC DNA]</scope>
    <source>
        <strain evidence="7">HGW-Kuenenbacteria-1</strain>
    </source>
</reference>
<evidence type="ECO:0000256" key="1">
    <source>
        <dbReference type="ARBA" id="ARBA00022598"/>
    </source>
</evidence>
<dbReference type="SUPFAM" id="SSF75304">
    <property type="entry name" value="Amidase signature (AS) enzymes"/>
    <property type="match status" value="1"/>
</dbReference>
<dbReference type="Gene3D" id="3.90.1300.10">
    <property type="entry name" value="Amidase signature (AS) domain"/>
    <property type="match status" value="1"/>
</dbReference>
<dbReference type="EC" id="6.3.5.7" evidence="5"/>
<dbReference type="GO" id="GO:0050567">
    <property type="term" value="F:glutaminyl-tRNA synthase (glutamine-hydrolyzing) activity"/>
    <property type="evidence" value="ECO:0007669"/>
    <property type="project" value="UniProtKB-UniRule"/>
</dbReference>
<dbReference type="Proteomes" id="UP000233414">
    <property type="component" value="Unassembled WGS sequence"/>
</dbReference>
<feature type="domain" description="Amidase" evidence="6">
    <location>
        <begin position="24"/>
        <end position="480"/>
    </location>
</feature>
<gene>
    <name evidence="5 7" type="primary">gatA</name>
    <name evidence="7" type="ORF">CVV26_02430</name>
</gene>
<dbReference type="EMBL" id="PGYQ01000011">
    <property type="protein sequence ID" value="PKL72226.1"/>
    <property type="molecule type" value="Genomic_DNA"/>
</dbReference>
<dbReference type="AlphaFoldDB" id="A0A2N1UNA2"/>
<name>A0A2N1UNA2_9BACT</name>
<comment type="function">
    <text evidence="5">Allows the formation of correctly charged Gln-tRNA(Gln) through the transamidation of misacylated Glu-tRNA(Gln) in organisms which lack glutaminyl-tRNA synthetase. The reaction takes place in the presence of glutamine and ATP through an activated gamma-phospho-Glu-tRNA(Gln).</text>
</comment>
<evidence type="ECO:0000256" key="5">
    <source>
        <dbReference type="HAMAP-Rule" id="MF_00120"/>
    </source>
</evidence>
<accession>A0A2N1UNA2</accession>
<evidence type="ECO:0000313" key="7">
    <source>
        <dbReference type="EMBL" id="PKL72226.1"/>
    </source>
</evidence>
<dbReference type="GO" id="GO:0030956">
    <property type="term" value="C:glutamyl-tRNA(Gln) amidotransferase complex"/>
    <property type="evidence" value="ECO:0007669"/>
    <property type="project" value="InterPro"/>
</dbReference>
<keyword evidence="1 5" id="KW-0436">Ligase</keyword>
<protein>
    <recommendedName>
        <fullName evidence="5">Glutamyl-tRNA(Gln) amidotransferase subunit A</fullName>
        <shortName evidence="5">Glu-ADT subunit A</shortName>
        <ecNumber evidence="5">6.3.5.7</ecNumber>
    </recommendedName>
</protein>
<evidence type="ECO:0000256" key="4">
    <source>
        <dbReference type="ARBA" id="ARBA00022917"/>
    </source>
</evidence>
<dbReference type="PANTHER" id="PTHR11895">
    <property type="entry name" value="TRANSAMIDASE"/>
    <property type="match status" value="1"/>
</dbReference>
<keyword evidence="2 5" id="KW-0547">Nucleotide-binding</keyword>
<dbReference type="InterPro" id="IPR000120">
    <property type="entry name" value="Amidase"/>
</dbReference>
<keyword evidence="7" id="KW-0808">Transferase</keyword>
<dbReference type="GO" id="GO:0006412">
    <property type="term" value="P:translation"/>
    <property type="evidence" value="ECO:0007669"/>
    <property type="project" value="UniProtKB-UniRule"/>
</dbReference>
<feature type="active site" description="Charge relay system" evidence="5">
    <location>
        <position position="154"/>
    </location>
</feature>
<comment type="catalytic activity">
    <reaction evidence="5">
        <text>L-glutamyl-tRNA(Gln) + L-glutamine + ATP + H2O = L-glutaminyl-tRNA(Gln) + L-glutamate + ADP + phosphate + H(+)</text>
        <dbReference type="Rhea" id="RHEA:17521"/>
        <dbReference type="Rhea" id="RHEA-COMP:9681"/>
        <dbReference type="Rhea" id="RHEA-COMP:9684"/>
        <dbReference type="ChEBI" id="CHEBI:15377"/>
        <dbReference type="ChEBI" id="CHEBI:15378"/>
        <dbReference type="ChEBI" id="CHEBI:29985"/>
        <dbReference type="ChEBI" id="CHEBI:30616"/>
        <dbReference type="ChEBI" id="CHEBI:43474"/>
        <dbReference type="ChEBI" id="CHEBI:58359"/>
        <dbReference type="ChEBI" id="CHEBI:78520"/>
        <dbReference type="ChEBI" id="CHEBI:78521"/>
        <dbReference type="ChEBI" id="CHEBI:456216"/>
        <dbReference type="EC" id="6.3.5.7"/>
    </reaction>
</comment>
<evidence type="ECO:0000256" key="3">
    <source>
        <dbReference type="ARBA" id="ARBA00022840"/>
    </source>
</evidence>
<organism evidence="7 8">
    <name type="scientific">Candidatus Kuenenbacteria bacterium HGW-Kuenenbacteria-1</name>
    <dbReference type="NCBI Taxonomy" id="2013812"/>
    <lineage>
        <taxon>Bacteria</taxon>
        <taxon>Candidatus Kueneniibacteriota</taxon>
    </lineage>
</organism>
<comment type="similarity">
    <text evidence="5">Belongs to the amidase family. GatA subfamily.</text>
</comment>
<dbReference type="Pfam" id="PF01425">
    <property type="entry name" value="Amidase"/>
    <property type="match status" value="1"/>
</dbReference>
<dbReference type="NCBIfam" id="TIGR00132">
    <property type="entry name" value="gatA"/>
    <property type="match status" value="1"/>
</dbReference>
<keyword evidence="4 5" id="KW-0648">Protein biosynthesis</keyword>
<dbReference type="InterPro" id="IPR004412">
    <property type="entry name" value="GatA"/>
</dbReference>
<dbReference type="PANTHER" id="PTHR11895:SF151">
    <property type="entry name" value="GLUTAMYL-TRNA(GLN) AMIDOTRANSFERASE SUBUNIT A"/>
    <property type="match status" value="1"/>
</dbReference>
<comment type="caution">
    <text evidence="7">The sequence shown here is derived from an EMBL/GenBank/DDBJ whole genome shotgun (WGS) entry which is preliminary data.</text>
</comment>
<feature type="active site" description="Acyl-ester intermediate" evidence="5">
    <location>
        <position position="178"/>
    </location>
</feature>
<sequence length="494" mass="54372">MFLNELTIKQCHDGLMKKDFSSVELTRACLHQIKKQDDKIHSFVLITEKEALEQAKKVDDKIAQNETIKILEGIPAGIKDLLCTKGIRTTACSKILENFIPPYDCTVIKKLKENGFVILGKQNCDEFAMGSSTENSAFGSTKNPYDLERTAGGSSGGSAASVVANECIYSIGTDTGGSIRQPAAFCGMVGLKPTYGRVSRFGITAYASSLEQAGPIIKTVEDAAIVLEAIAGNDKLDSTTSFKNVPNYSANLNKDIKGIKIGLPREFFEQGLDLKIKESIYKALKVFENLGAKIEEINLPMTKYAIASYYIIAKAEASANLARYDGIRYGNSNVKSQNLSDVYFETKTNGFGDEVKRSIMMGTYALSSGYYDAYYLKATKIRTLIKQEYIKAFEKYDAIICPVSPILPFKIGEKIENPLAMYLIDAFTVPINLAGVPSLTVPCGKIKIKEKAKEYIVSDGESLPTAFQIIGKHFDEETILRIGNAYEKTQNKIK</sequence>
<proteinExistence type="inferred from homology"/>